<dbReference type="InterPro" id="IPR020097">
    <property type="entry name" value="PsdUridine_synth_TruA_a/b_dom"/>
</dbReference>
<dbReference type="InterPro" id="IPR020094">
    <property type="entry name" value="TruA/RsuA/RluB/E/F_N"/>
</dbReference>
<keyword evidence="2" id="KW-0819">tRNA processing</keyword>
<evidence type="ECO:0000256" key="2">
    <source>
        <dbReference type="ARBA" id="ARBA00022694"/>
    </source>
</evidence>
<dbReference type="InterPro" id="IPR020103">
    <property type="entry name" value="PsdUridine_synth_cat_dom_sf"/>
</dbReference>
<dbReference type="AlphaFoldDB" id="A0A1Q3F0W6"/>
<dbReference type="PANTHER" id="PTHR11142">
    <property type="entry name" value="PSEUDOURIDYLATE SYNTHASE"/>
    <property type="match status" value="1"/>
</dbReference>
<dbReference type="SUPFAM" id="SSF55120">
    <property type="entry name" value="Pseudouridine synthase"/>
    <property type="match status" value="1"/>
</dbReference>
<feature type="region of interest" description="Disordered" evidence="4">
    <location>
        <begin position="340"/>
        <end position="361"/>
    </location>
</feature>
<dbReference type="CDD" id="cd02569">
    <property type="entry name" value="PseudoU_synth_ScPus3"/>
    <property type="match status" value="1"/>
</dbReference>
<dbReference type="EMBL" id="GFDL01013842">
    <property type="protein sequence ID" value="JAV21203.1"/>
    <property type="molecule type" value="Transcribed_RNA"/>
</dbReference>
<dbReference type="Gene3D" id="3.30.70.660">
    <property type="entry name" value="Pseudouridine synthase I, catalytic domain, C-terminal subdomain"/>
    <property type="match status" value="1"/>
</dbReference>
<reference evidence="6" key="1">
    <citation type="submission" date="2017-01" db="EMBL/GenBank/DDBJ databases">
        <title>A deep insight into the sialotranscriptome of adult male and female Cluex tarsalis mosquitoes.</title>
        <authorList>
            <person name="Ribeiro J.M."/>
            <person name="Moreira F."/>
            <person name="Bernard K.A."/>
            <person name="Calvo E."/>
        </authorList>
    </citation>
    <scope>NUCLEOTIDE SEQUENCE</scope>
    <source>
        <strain evidence="6">Kern County</strain>
        <tissue evidence="6">Salivary glands</tissue>
    </source>
</reference>
<dbReference type="Pfam" id="PF01416">
    <property type="entry name" value="PseudoU_synth_1"/>
    <property type="match status" value="1"/>
</dbReference>
<dbReference type="InterPro" id="IPR020095">
    <property type="entry name" value="PsdUridine_synth_TruA_C"/>
</dbReference>
<dbReference type="GO" id="GO:0009982">
    <property type="term" value="F:pseudouridine synthase activity"/>
    <property type="evidence" value="ECO:0007669"/>
    <property type="project" value="InterPro"/>
</dbReference>
<organism evidence="6">
    <name type="scientific">Culex tarsalis</name>
    <name type="common">Encephalitis mosquito</name>
    <dbReference type="NCBI Taxonomy" id="7177"/>
    <lineage>
        <taxon>Eukaryota</taxon>
        <taxon>Metazoa</taxon>
        <taxon>Ecdysozoa</taxon>
        <taxon>Arthropoda</taxon>
        <taxon>Hexapoda</taxon>
        <taxon>Insecta</taxon>
        <taxon>Pterygota</taxon>
        <taxon>Neoptera</taxon>
        <taxon>Endopterygota</taxon>
        <taxon>Diptera</taxon>
        <taxon>Nematocera</taxon>
        <taxon>Culicoidea</taxon>
        <taxon>Culicidae</taxon>
        <taxon>Culicinae</taxon>
        <taxon>Culicini</taxon>
        <taxon>Culex</taxon>
        <taxon>Culex</taxon>
    </lineage>
</organism>
<keyword evidence="3" id="KW-0413">Isomerase</keyword>
<dbReference type="HAMAP" id="MF_00171">
    <property type="entry name" value="TruA"/>
    <property type="match status" value="1"/>
</dbReference>
<dbReference type="InterPro" id="IPR041707">
    <property type="entry name" value="Pus3-like"/>
</dbReference>
<dbReference type="FunFam" id="3.30.70.580:FF:000007">
    <property type="entry name" value="tRNA pseudouridine synthase"/>
    <property type="match status" value="1"/>
</dbReference>
<dbReference type="GO" id="GO:0005737">
    <property type="term" value="C:cytoplasm"/>
    <property type="evidence" value="ECO:0007669"/>
    <property type="project" value="TreeGrafter"/>
</dbReference>
<evidence type="ECO:0000256" key="4">
    <source>
        <dbReference type="SAM" id="MobiDB-lite"/>
    </source>
</evidence>
<dbReference type="PANTHER" id="PTHR11142:SF5">
    <property type="entry name" value="TRNA PSEUDOURIDINE(38_39) SYNTHASE"/>
    <property type="match status" value="1"/>
</dbReference>
<proteinExistence type="inferred from homology"/>
<dbReference type="GO" id="GO:0005634">
    <property type="term" value="C:nucleus"/>
    <property type="evidence" value="ECO:0007669"/>
    <property type="project" value="TreeGrafter"/>
</dbReference>
<dbReference type="GO" id="GO:1990481">
    <property type="term" value="P:mRNA pseudouridine synthesis"/>
    <property type="evidence" value="ECO:0007669"/>
    <property type="project" value="TreeGrafter"/>
</dbReference>
<evidence type="ECO:0000259" key="5">
    <source>
        <dbReference type="Pfam" id="PF01416"/>
    </source>
</evidence>
<comment type="similarity">
    <text evidence="1">Belongs to the tRNA pseudouridine synthase TruA family.</text>
</comment>
<evidence type="ECO:0000256" key="3">
    <source>
        <dbReference type="ARBA" id="ARBA00023235"/>
    </source>
</evidence>
<evidence type="ECO:0000313" key="6">
    <source>
        <dbReference type="EMBL" id="JAV21203.1"/>
    </source>
</evidence>
<protein>
    <submittedName>
        <fullName evidence="6">Putative pseudouridylate synthase</fullName>
    </submittedName>
</protein>
<dbReference type="NCBIfam" id="TIGR00071">
    <property type="entry name" value="hisT_truA"/>
    <property type="match status" value="1"/>
</dbReference>
<feature type="domain" description="Pseudouridine synthase I TruA alpha/beta" evidence="5">
    <location>
        <begin position="221"/>
        <end position="330"/>
    </location>
</feature>
<evidence type="ECO:0000256" key="1">
    <source>
        <dbReference type="ARBA" id="ARBA00009375"/>
    </source>
</evidence>
<dbReference type="GO" id="GO:0003723">
    <property type="term" value="F:RNA binding"/>
    <property type="evidence" value="ECO:0007669"/>
    <property type="project" value="InterPro"/>
</dbReference>
<dbReference type="InterPro" id="IPR001406">
    <property type="entry name" value="PsdUridine_synth_TruA"/>
</dbReference>
<name>A0A1Q3F0W6_CULTA</name>
<feature type="compositionally biased region" description="Acidic residues" evidence="4">
    <location>
        <begin position="348"/>
        <end position="361"/>
    </location>
</feature>
<accession>A0A1Q3F0W6</accession>
<sequence length="476" mass="55532">MDISVEVVKKTKRHTREELEVHSKEQLMDRIIQLESQNFQLKNIIQKATGTKSEQPRDSNKNQRKFDFTKCHKRHILLRFFYLGWDFQGYATQEDSANTIEHHLFNALTRVCLIENRESSNYHRCGRTDKGVSAFHQVVSLDVRSKFPPEAQLTPEALQSELNYCQLMNRVLPAEIRCVAWMPTANPNYSARFDCRSRTYRYFFPRGNLDVDTMRKGCEFLVGSHDFRNLCKMDVGNGVVTFQRNVHYAVIRDSLKDGDDSSYDMLYFELRGKAFLWHQVRCIMAILILIGQGREDPTVIRELLDVEKNPRKPQYSLANDVPLNLYECLYKSKGSFDPKVFDKNGPVPDEDQEEEKDEESDLRDWVYEEESLTRTIAELQALWASNSIRSTMCREMLNSLQDIYAEQFPTQPKATAQASILLQGVQSREYQPLMSRKMCETLENRIEHYAKKRRIQVSVREVSEEEDGKVDGAKED</sequence>
<dbReference type="Gene3D" id="3.30.70.580">
    <property type="entry name" value="Pseudouridine synthase I, catalytic domain, N-terminal subdomain"/>
    <property type="match status" value="1"/>
</dbReference>
<dbReference type="GO" id="GO:0031119">
    <property type="term" value="P:tRNA pseudouridine synthesis"/>
    <property type="evidence" value="ECO:0007669"/>
    <property type="project" value="TreeGrafter"/>
</dbReference>